<dbReference type="Gene3D" id="1.10.260.40">
    <property type="entry name" value="lambda repressor-like DNA-binding domains"/>
    <property type="match status" value="1"/>
</dbReference>
<dbReference type="InterPro" id="IPR000843">
    <property type="entry name" value="HTH_LacI"/>
</dbReference>
<dbReference type="Pfam" id="PF13377">
    <property type="entry name" value="Peripla_BP_3"/>
    <property type="match status" value="1"/>
</dbReference>
<reference evidence="6" key="1">
    <citation type="submission" date="2023-03" db="EMBL/GenBank/DDBJ databases">
        <title>Andean soil-derived lignocellulolytic bacterial consortium as a source of novel taxa and putative plastic-active enzymes.</title>
        <authorList>
            <person name="Diaz-Garcia L."/>
            <person name="Chuvochina M."/>
            <person name="Feuerriegel G."/>
            <person name="Bunk B."/>
            <person name="Sproer C."/>
            <person name="Streit W.R."/>
            <person name="Rodriguez L.M."/>
            <person name="Overmann J."/>
            <person name="Jimenez D.J."/>
        </authorList>
    </citation>
    <scope>NUCLEOTIDE SEQUENCE</scope>
    <source>
        <strain evidence="6">MAG 4610</strain>
    </source>
</reference>
<keyword evidence="1" id="KW-0805">Transcription regulation</keyword>
<evidence type="ECO:0000313" key="7">
    <source>
        <dbReference type="Proteomes" id="UP001213972"/>
    </source>
</evidence>
<evidence type="ECO:0000256" key="1">
    <source>
        <dbReference type="ARBA" id="ARBA00023015"/>
    </source>
</evidence>
<dbReference type="SMART" id="SM00530">
    <property type="entry name" value="HTH_XRE"/>
    <property type="match status" value="1"/>
</dbReference>
<evidence type="ECO:0000256" key="3">
    <source>
        <dbReference type="ARBA" id="ARBA00023163"/>
    </source>
</evidence>
<dbReference type="PANTHER" id="PTHR30146:SF109">
    <property type="entry name" value="HTH-TYPE TRANSCRIPTIONAL REGULATOR GALS"/>
    <property type="match status" value="1"/>
</dbReference>
<dbReference type="CDD" id="cd01392">
    <property type="entry name" value="HTH_LacI"/>
    <property type="match status" value="1"/>
</dbReference>
<dbReference type="GO" id="GO:0003700">
    <property type="term" value="F:DNA-binding transcription factor activity"/>
    <property type="evidence" value="ECO:0007669"/>
    <property type="project" value="TreeGrafter"/>
</dbReference>
<dbReference type="PRINTS" id="PR00036">
    <property type="entry name" value="HTHLACI"/>
</dbReference>
<evidence type="ECO:0000313" key="6">
    <source>
        <dbReference type="EMBL" id="WEK13285.1"/>
    </source>
</evidence>
<evidence type="ECO:0000259" key="4">
    <source>
        <dbReference type="PROSITE" id="PS50932"/>
    </source>
</evidence>
<feature type="domain" description="HTH lacI-type" evidence="4">
    <location>
        <begin position="10"/>
        <end position="64"/>
    </location>
</feature>
<dbReference type="SUPFAM" id="SSF47413">
    <property type="entry name" value="lambda repressor-like DNA-binding domains"/>
    <property type="match status" value="1"/>
</dbReference>
<keyword evidence="2 6" id="KW-0238">DNA-binding</keyword>
<dbReference type="Pfam" id="PF00356">
    <property type="entry name" value="LacI"/>
    <property type="match status" value="1"/>
</dbReference>
<dbReference type="SUPFAM" id="SSF53822">
    <property type="entry name" value="Periplasmic binding protein-like I"/>
    <property type="match status" value="1"/>
</dbReference>
<keyword evidence="3" id="KW-0804">Transcription</keyword>
<evidence type="ECO:0000256" key="2">
    <source>
        <dbReference type="ARBA" id="ARBA00023125"/>
    </source>
</evidence>
<dbReference type="Proteomes" id="UP001213972">
    <property type="component" value="Chromosome"/>
</dbReference>
<dbReference type="SMART" id="SM00354">
    <property type="entry name" value="HTH_LACI"/>
    <property type="match status" value="1"/>
</dbReference>
<feature type="domain" description="HTH cro/C1-type" evidence="5">
    <location>
        <begin position="11"/>
        <end position="54"/>
    </location>
</feature>
<dbReference type="InterPro" id="IPR001387">
    <property type="entry name" value="Cro/C1-type_HTH"/>
</dbReference>
<name>A0AAJ5W0J3_9MICO</name>
<sequence length="337" mass="35461">MTIDSTRSAATIEEVAAVAGVSRSTVSRVVNGSTAVSPAALEAVHHAIAELNYVPNRAARSLASRATMALALVVPEDTTRFFGDPFFAAIVSGINARLSRSDYVLNLIIASDDPQDKATAYLRSGAVDGAIVVSHHTSDTFIDRIAAAVPVVFGGRPVRERDSDYYVDVDNVAGGRRATEYLIGTGKRRIATITGPLTMPAGVDRLAGYREALAAAGLEEVAVEDGNFTADGGAAAMQRILDRQVAFDALFVASDLMARGALASLGRVGIRVPDDIAIIGFDDSPVAQTVSPQLTTMRQPSFQQGERMADILLSILSGGKPPHVTILETDLIVRVSA</sequence>
<dbReference type="PANTHER" id="PTHR30146">
    <property type="entry name" value="LACI-RELATED TRANSCRIPTIONAL REPRESSOR"/>
    <property type="match status" value="1"/>
</dbReference>
<dbReference type="EMBL" id="CP119321">
    <property type="protein sequence ID" value="WEK13285.1"/>
    <property type="molecule type" value="Genomic_DNA"/>
</dbReference>
<protein>
    <submittedName>
        <fullName evidence="6">LacI family DNA-binding transcriptional regulator</fullName>
    </submittedName>
</protein>
<accession>A0AAJ5W0J3</accession>
<dbReference type="GO" id="GO:0000976">
    <property type="term" value="F:transcription cis-regulatory region binding"/>
    <property type="evidence" value="ECO:0007669"/>
    <property type="project" value="TreeGrafter"/>
</dbReference>
<proteinExistence type="predicted"/>
<dbReference type="InterPro" id="IPR028082">
    <property type="entry name" value="Peripla_BP_I"/>
</dbReference>
<dbReference type="PROSITE" id="PS50932">
    <property type="entry name" value="HTH_LACI_2"/>
    <property type="match status" value="1"/>
</dbReference>
<dbReference type="InterPro" id="IPR046335">
    <property type="entry name" value="LacI/GalR-like_sensor"/>
</dbReference>
<dbReference type="PROSITE" id="PS50943">
    <property type="entry name" value="HTH_CROC1"/>
    <property type="match status" value="1"/>
</dbReference>
<organism evidence="6 7">
    <name type="scientific">Candidatus Microbacterium phytovorans</name>
    <dbReference type="NCBI Taxonomy" id="3121374"/>
    <lineage>
        <taxon>Bacteria</taxon>
        <taxon>Bacillati</taxon>
        <taxon>Actinomycetota</taxon>
        <taxon>Actinomycetes</taxon>
        <taxon>Micrococcales</taxon>
        <taxon>Microbacteriaceae</taxon>
        <taxon>Microbacterium</taxon>
    </lineage>
</organism>
<dbReference type="PROSITE" id="PS00356">
    <property type="entry name" value="HTH_LACI_1"/>
    <property type="match status" value="1"/>
</dbReference>
<dbReference type="InterPro" id="IPR010982">
    <property type="entry name" value="Lambda_DNA-bd_dom_sf"/>
</dbReference>
<dbReference type="Gene3D" id="3.40.50.2300">
    <property type="match status" value="2"/>
</dbReference>
<dbReference type="AlphaFoldDB" id="A0AAJ5W0J3"/>
<evidence type="ECO:0000259" key="5">
    <source>
        <dbReference type="PROSITE" id="PS50943"/>
    </source>
</evidence>
<dbReference type="CDD" id="cd06267">
    <property type="entry name" value="PBP1_LacI_sugar_binding-like"/>
    <property type="match status" value="1"/>
</dbReference>
<gene>
    <name evidence="6" type="ORF">P0Y48_12610</name>
</gene>